<dbReference type="Proteomes" id="UP000033491">
    <property type="component" value="Unassembled WGS sequence"/>
</dbReference>
<evidence type="ECO:0000313" key="2">
    <source>
        <dbReference type="EMBL" id="KJW11631.1"/>
    </source>
</evidence>
<feature type="transmembrane region" description="Helical" evidence="1">
    <location>
        <begin position="21"/>
        <end position="44"/>
    </location>
</feature>
<proteinExistence type="predicted"/>
<keyword evidence="1" id="KW-0812">Transmembrane</keyword>
<sequence>MIIFIIRGIRNQSERIGIMKIMTAVATVVAATGMGLVVASSSAIGTTTAQAKSSSQVIAKKWRKTYYSKPGYYFETKHIKKNMNEPKMKAILHKKTVTWKWIGYRPKGFDKKTHVMRLGKTAGTRVFTMHGQVPYPGVMTYLALAKPHHIMIAYQGTHTDLYR</sequence>
<gene>
    <name evidence="2" type="ORF">VC81_12575</name>
</gene>
<dbReference type="AlphaFoldDB" id="A0A0F3RNV2"/>
<dbReference type="PATRIC" id="fig|216463.3.peg.1770"/>
<dbReference type="EMBL" id="JZCR01000025">
    <property type="protein sequence ID" value="KJW11631.1"/>
    <property type="molecule type" value="Genomic_DNA"/>
</dbReference>
<evidence type="ECO:0000313" key="3">
    <source>
        <dbReference type="Proteomes" id="UP000033491"/>
    </source>
</evidence>
<name>A0A0F3RNV2_9LACO</name>
<reference evidence="2 3" key="1">
    <citation type="submission" date="2015-03" db="EMBL/GenBank/DDBJ databases">
        <authorList>
            <person name="Zheng J."/>
            <person name="Ganezle M."/>
        </authorList>
    </citation>
    <scope>NUCLEOTIDE SEQUENCE [LARGE SCALE GENOMIC DNA]</scope>
    <source>
        <strain evidence="2 3">LP38</strain>
    </source>
</reference>
<keyword evidence="1" id="KW-0472">Membrane</keyword>
<accession>A0A0F3RNV2</accession>
<comment type="caution">
    <text evidence="2">The sequence shown here is derived from an EMBL/GenBank/DDBJ whole genome shotgun (WGS) entry which is preliminary data.</text>
</comment>
<keyword evidence="1" id="KW-1133">Transmembrane helix</keyword>
<protein>
    <submittedName>
        <fullName evidence="2">Uncharacterized protein</fullName>
    </submittedName>
</protein>
<evidence type="ECO:0000256" key="1">
    <source>
        <dbReference type="SAM" id="Phobius"/>
    </source>
</evidence>
<organism evidence="2 3">
    <name type="scientific">Levilactobacillus spicheri</name>
    <dbReference type="NCBI Taxonomy" id="216463"/>
    <lineage>
        <taxon>Bacteria</taxon>
        <taxon>Bacillati</taxon>
        <taxon>Bacillota</taxon>
        <taxon>Bacilli</taxon>
        <taxon>Lactobacillales</taxon>
        <taxon>Lactobacillaceae</taxon>
        <taxon>Levilactobacillus</taxon>
    </lineage>
</organism>